<dbReference type="AlphaFoldDB" id="A0A7X4GYW8"/>
<reference evidence="1 2" key="1">
    <citation type="submission" date="2019-12" db="EMBL/GenBank/DDBJ databases">
        <title>Novel species isolated from a subtropical stream in China.</title>
        <authorList>
            <person name="Lu H."/>
        </authorList>
    </citation>
    <scope>NUCLEOTIDE SEQUENCE [LARGE SCALE GENOMIC DNA]</scope>
    <source>
        <strain evidence="1 2">FT134W</strain>
    </source>
</reference>
<evidence type="ECO:0000313" key="2">
    <source>
        <dbReference type="Proteomes" id="UP000469734"/>
    </source>
</evidence>
<comment type="caution">
    <text evidence="1">The sequence shown here is derived from an EMBL/GenBank/DDBJ whole genome shotgun (WGS) entry which is preliminary data.</text>
</comment>
<sequence>MNALEQTSPYENIVIGNFLYGLGFNVAHISGSTVPPACINLLQQTPLDTKLSDVLINLGGAVRLLEFKRTSNKSGKEEDKAEALRLILDDQPHLIPVSKSVHWHILSGMSGVAEDIEVKLSSYIDSSSGANSITLAEFTRMTARKMLLEPGQEPSKRLVDEYLQCVVDMAVASGSSNGGIVVHVSKSGEIRYVVVRDLLDLTLSDELLVERAQEQTKSIQAQRTAELERQYELKYAPTPNYERSL</sequence>
<dbReference type="EMBL" id="WWCR01000004">
    <property type="protein sequence ID" value="MYM71765.1"/>
    <property type="molecule type" value="Genomic_DNA"/>
</dbReference>
<protein>
    <submittedName>
        <fullName evidence="1">Uncharacterized protein</fullName>
    </submittedName>
</protein>
<dbReference type="RefSeq" id="WP_161049405.1">
    <property type="nucleotide sequence ID" value="NZ_WWCR01000004.1"/>
</dbReference>
<dbReference type="Proteomes" id="UP000469734">
    <property type="component" value="Unassembled WGS sequence"/>
</dbReference>
<evidence type="ECO:0000313" key="1">
    <source>
        <dbReference type="EMBL" id="MYM71765.1"/>
    </source>
</evidence>
<name>A0A7X4GYW8_9BURK</name>
<proteinExistence type="predicted"/>
<organism evidence="1 2">
    <name type="scientific">Duganella margarita</name>
    <dbReference type="NCBI Taxonomy" id="2692170"/>
    <lineage>
        <taxon>Bacteria</taxon>
        <taxon>Pseudomonadati</taxon>
        <taxon>Pseudomonadota</taxon>
        <taxon>Betaproteobacteria</taxon>
        <taxon>Burkholderiales</taxon>
        <taxon>Oxalobacteraceae</taxon>
        <taxon>Telluria group</taxon>
        <taxon>Duganella</taxon>
    </lineage>
</organism>
<gene>
    <name evidence="1" type="ORF">GTP56_06075</name>
</gene>
<accession>A0A7X4GYW8</accession>